<dbReference type="GO" id="GO:0016787">
    <property type="term" value="F:hydrolase activity"/>
    <property type="evidence" value="ECO:0007669"/>
    <property type="project" value="UniProtKB-KW"/>
</dbReference>
<dbReference type="PANTHER" id="PTHR42796:SF4">
    <property type="entry name" value="FUMARYLACETOACETATE HYDROLASE DOMAIN-CONTAINING PROTEIN 2A"/>
    <property type="match status" value="1"/>
</dbReference>
<evidence type="ECO:0000256" key="1">
    <source>
        <dbReference type="ARBA" id="ARBA00010211"/>
    </source>
</evidence>
<dbReference type="EMBL" id="JBHSLV010000008">
    <property type="protein sequence ID" value="MFC5392120.1"/>
    <property type="molecule type" value="Genomic_DNA"/>
</dbReference>
<dbReference type="Pfam" id="PF01557">
    <property type="entry name" value="FAA_hydrolase"/>
    <property type="match status" value="1"/>
</dbReference>
<organism evidence="4 5">
    <name type="scientific">Bosea vestrisii</name>
    <dbReference type="NCBI Taxonomy" id="151416"/>
    <lineage>
        <taxon>Bacteria</taxon>
        <taxon>Pseudomonadati</taxon>
        <taxon>Pseudomonadota</taxon>
        <taxon>Alphaproteobacteria</taxon>
        <taxon>Hyphomicrobiales</taxon>
        <taxon>Boseaceae</taxon>
        <taxon>Bosea</taxon>
    </lineage>
</organism>
<accession>A0ABW0H6B7</accession>
<evidence type="ECO:0000313" key="4">
    <source>
        <dbReference type="EMBL" id="MFC5392120.1"/>
    </source>
</evidence>
<evidence type="ECO:0000256" key="2">
    <source>
        <dbReference type="ARBA" id="ARBA00022723"/>
    </source>
</evidence>
<evidence type="ECO:0000259" key="3">
    <source>
        <dbReference type="Pfam" id="PF01557"/>
    </source>
</evidence>
<dbReference type="Gene3D" id="3.90.850.10">
    <property type="entry name" value="Fumarylacetoacetase-like, C-terminal domain"/>
    <property type="match status" value="1"/>
</dbReference>
<comment type="caution">
    <text evidence="4">The sequence shown here is derived from an EMBL/GenBank/DDBJ whole genome shotgun (WGS) entry which is preliminary data.</text>
</comment>
<dbReference type="PANTHER" id="PTHR42796">
    <property type="entry name" value="FUMARYLACETOACETATE HYDROLASE DOMAIN-CONTAINING PROTEIN 2A-RELATED"/>
    <property type="match status" value="1"/>
</dbReference>
<name>A0ABW0H6B7_9HYPH</name>
<reference evidence="5" key="1">
    <citation type="journal article" date="2019" name="Int. J. Syst. Evol. Microbiol.">
        <title>The Global Catalogue of Microorganisms (GCM) 10K type strain sequencing project: providing services to taxonomists for standard genome sequencing and annotation.</title>
        <authorList>
            <consortium name="The Broad Institute Genomics Platform"/>
            <consortium name="The Broad Institute Genome Sequencing Center for Infectious Disease"/>
            <person name="Wu L."/>
            <person name="Ma J."/>
        </authorList>
    </citation>
    <scope>NUCLEOTIDE SEQUENCE [LARGE SCALE GENOMIC DNA]</scope>
    <source>
        <strain evidence="5">CGMCC 1.16326</strain>
    </source>
</reference>
<sequence length="294" mass="30751">MRLATILSDGKPVLAAYRGQELIDLAKAGPGLPADMLAFLLGGEAARAAIAKALDAAPAAAVLDPERTTFLPVVPRPGKIICVGLNYADHSAESGFKQPDYPTLFGRFATSLIGHKAPLIRPDLSDQLDYEGEIAAVIGRRGKHVSKANALDHVAGYAVFNEGSVRDYQFKAPQWTVGKNFDGTGAFGPALVTADELPPGARGLRLTTRLNGETVQSASTDDMVFDVASLISIISEAITLEPGDVIVTGTPAGVGVARKPQLFMKPGDLCEVEVEGIGLLVNPIAQEAAERAAA</sequence>
<dbReference type="Proteomes" id="UP001596104">
    <property type="component" value="Unassembled WGS sequence"/>
</dbReference>
<dbReference type="InterPro" id="IPR036663">
    <property type="entry name" value="Fumarylacetoacetase_C_sf"/>
</dbReference>
<comment type="similarity">
    <text evidence="1">Belongs to the FAH family.</text>
</comment>
<keyword evidence="4" id="KW-0378">Hydrolase</keyword>
<dbReference type="SUPFAM" id="SSF56529">
    <property type="entry name" value="FAH"/>
    <property type="match status" value="1"/>
</dbReference>
<proteinExistence type="inferred from homology"/>
<protein>
    <submittedName>
        <fullName evidence="4">Fumarylacetoacetate hydrolase family protein</fullName>
    </submittedName>
</protein>
<evidence type="ECO:0000313" key="5">
    <source>
        <dbReference type="Proteomes" id="UP001596104"/>
    </source>
</evidence>
<feature type="domain" description="Fumarylacetoacetase-like C-terminal" evidence="3">
    <location>
        <begin position="79"/>
        <end position="284"/>
    </location>
</feature>
<dbReference type="InterPro" id="IPR051121">
    <property type="entry name" value="FAH"/>
</dbReference>
<gene>
    <name evidence="4" type="ORF">ACFPPC_05625</name>
</gene>
<dbReference type="InterPro" id="IPR011234">
    <property type="entry name" value="Fumarylacetoacetase-like_C"/>
</dbReference>
<keyword evidence="5" id="KW-1185">Reference proteome</keyword>
<dbReference type="RefSeq" id="WP_291673680.1">
    <property type="nucleotide sequence ID" value="NZ_JBHSLV010000008.1"/>
</dbReference>
<keyword evidence="2" id="KW-0479">Metal-binding</keyword>